<sequence>MTDRHSTDPAAVADAEELGEARRRLAEAQEQVVAALVAGAELPRGFDPERMRVQASSLVAKRRGIVARIRPDAAAAAGPDLPAEFAAYARSRSEPPPNYRTDADDFAAWLRERGRMPDPPPKPRWWSRFLP</sequence>
<dbReference type="InterPro" id="IPR058711">
    <property type="entry name" value="SCO6045-like_C"/>
</dbReference>
<evidence type="ECO:0000256" key="1">
    <source>
        <dbReference type="SAM" id="Coils"/>
    </source>
</evidence>
<evidence type="ECO:0000313" key="3">
    <source>
        <dbReference type="EMBL" id="MBB5774763.1"/>
    </source>
</evidence>
<accession>A0A7W9L8S0</accession>
<reference evidence="3 4" key="1">
    <citation type="submission" date="2020-08" db="EMBL/GenBank/DDBJ databases">
        <title>Sequencing the genomes of 1000 actinobacteria strains.</title>
        <authorList>
            <person name="Klenk H.-P."/>
        </authorList>
    </citation>
    <scope>NUCLEOTIDE SEQUENCE [LARGE SCALE GENOMIC DNA]</scope>
    <source>
        <strain evidence="3 4">DSM 45507</strain>
    </source>
</reference>
<dbReference type="RefSeq" id="WP_221519217.1">
    <property type="nucleotide sequence ID" value="NZ_JACHMB010000001.1"/>
</dbReference>
<gene>
    <name evidence="3" type="ORF">HD596_001519</name>
</gene>
<proteinExistence type="predicted"/>
<name>A0A7W9L8S0_9ACTN</name>
<dbReference type="AlphaFoldDB" id="A0A7W9L8S0"/>
<dbReference type="Pfam" id="PF26136">
    <property type="entry name" value="SCO6045_C"/>
    <property type="match status" value="1"/>
</dbReference>
<evidence type="ECO:0000259" key="2">
    <source>
        <dbReference type="Pfam" id="PF26136"/>
    </source>
</evidence>
<keyword evidence="1" id="KW-0175">Coiled coil</keyword>
<dbReference type="EMBL" id="JACHMB010000001">
    <property type="protein sequence ID" value="MBB5774763.1"/>
    <property type="molecule type" value="Genomic_DNA"/>
</dbReference>
<keyword evidence="4" id="KW-1185">Reference proteome</keyword>
<feature type="coiled-coil region" evidence="1">
    <location>
        <begin position="11"/>
        <end position="38"/>
    </location>
</feature>
<protein>
    <recommendedName>
        <fullName evidence="2">SCO6045-like C-terminal domain-containing protein</fullName>
    </recommendedName>
</protein>
<comment type="caution">
    <text evidence="3">The sequence shown here is derived from an EMBL/GenBank/DDBJ whole genome shotgun (WGS) entry which is preliminary data.</text>
</comment>
<organism evidence="3 4">
    <name type="scientific">Nonomuraea jabiensis</name>
    <dbReference type="NCBI Taxonomy" id="882448"/>
    <lineage>
        <taxon>Bacteria</taxon>
        <taxon>Bacillati</taxon>
        <taxon>Actinomycetota</taxon>
        <taxon>Actinomycetes</taxon>
        <taxon>Streptosporangiales</taxon>
        <taxon>Streptosporangiaceae</taxon>
        <taxon>Nonomuraea</taxon>
    </lineage>
</organism>
<dbReference type="Proteomes" id="UP000579153">
    <property type="component" value="Unassembled WGS sequence"/>
</dbReference>
<evidence type="ECO:0000313" key="4">
    <source>
        <dbReference type="Proteomes" id="UP000579153"/>
    </source>
</evidence>
<feature type="domain" description="SCO6045-like C-terminal" evidence="2">
    <location>
        <begin position="26"/>
        <end position="112"/>
    </location>
</feature>